<dbReference type="OrthoDB" id="341477at2759"/>
<evidence type="ECO:0000256" key="4">
    <source>
        <dbReference type="ARBA" id="ARBA00005189"/>
    </source>
</evidence>
<keyword evidence="14 20" id="KW-0496">Mitochondrion</keyword>
<comment type="cofactor">
    <cofactor evidence="1 20">
        <name>Mg(2+)</name>
        <dbReference type="ChEBI" id="CHEBI:18420"/>
    </cofactor>
</comment>
<dbReference type="EC" id="2.7.7.41" evidence="6 20"/>
<evidence type="ECO:0000256" key="9">
    <source>
        <dbReference type="ARBA" id="ARBA00022679"/>
    </source>
</evidence>
<evidence type="ECO:0000256" key="16">
    <source>
        <dbReference type="ARBA" id="ARBA00023209"/>
    </source>
</evidence>
<comment type="caution">
    <text evidence="21">Lacks conserved residue(s) required for the propagation of feature annotation.</text>
</comment>
<dbReference type="UniPathway" id="UPA00557">
    <property type="reaction ID" value="UER00614"/>
</dbReference>
<evidence type="ECO:0000256" key="10">
    <source>
        <dbReference type="ARBA" id="ARBA00022695"/>
    </source>
</evidence>
<evidence type="ECO:0000256" key="8">
    <source>
        <dbReference type="ARBA" id="ARBA00022516"/>
    </source>
</evidence>
<proteinExistence type="inferred from homology"/>
<evidence type="ECO:0000256" key="11">
    <source>
        <dbReference type="ARBA" id="ARBA00022792"/>
    </source>
</evidence>
<evidence type="ECO:0000256" key="12">
    <source>
        <dbReference type="ARBA" id="ARBA00022842"/>
    </source>
</evidence>
<dbReference type="GO" id="GO:0032049">
    <property type="term" value="P:cardiolipin biosynthetic process"/>
    <property type="evidence" value="ECO:0007669"/>
    <property type="project" value="UniProtKB-UniRule"/>
</dbReference>
<keyword evidence="12 20" id="KW-0460">Magnesium</keyword>
<evidence type="ECO:0000256" key="21">
    <source>
        <dbReference type="PROSITE-ProRule" id="PRU00354"/>
    </source>
</evidence>
<dbReference type="PIRSF" id="PIRSF028840">
    <property type="entry name" value="Mmp37"/>
    <property type="match status" value="1"/>
</dbReference>
<feature type="domain" description="PABS" evidence="22">
    <location>
        <begin position="1"/>
        <end position="25"/>
    </location>
</feature>
<evidence type="ECO:0000256" key="6">
    <source>
        <dbReference type="ARBA" id="ARBA00012487"/>
    </source>
</evidence>
<keyword evidence="13 20" id="KW-0443">Lipid metabolism</keyword>
<gene>
    <name evidence="24" type="primary">LOC108675493</name>
</gene>
<dbReference type="RefSeq" id="XP_018019007.1">
    <property type="nucleotide sequence ID" value="XM_018163518.2"/>
</dbReference>
<dbReference type="GO" id="GO:0006596">
    <property type="term" value="P:polyamine biosynthetic process"/>
    <property type="evidence" value="ECO:0007669"/>
    <property type="project" value="UniProtKB-UniRule"/>
</dbReference>
<accession>A0A8B7NZ37</accession>
<evidence type="ECO:0000313" key="24">
    <source>
        <dbReference type="RefSeq" id="XP_018019007.1"/>
    </source>
</evidence>
<dbReference type="GO" id="GO:0016024">
    <property type="term" value="P:CDP-diacylglycerol biosynthetic process"/>
    <property type="evidence" value="ECO:0007669"/>
    <property type="project" value="UniProtKB-UniRule"/>
</dbReference>
<keyword evidence="15 20" id="KW-0472">Membrane</keyword>
<evidence type="ECO:0000256" key="14">
    <source>
        <dbReference type="ARBA" id="ARBA00023128"/>
    </source>
</evidence>
<keyword evidence="16 20" id="KW-0594">Phospholipid biosynthesis</keyword>
<evidence type="ECO:0000256" key="1">
    <source>
        <dbReference type="ARBA" id="ARBA00001946"/>
    </source>
</evidence>
<evidence type="ECO:0000256" key="3">
    <source>
        <dbReference type="ARBA" id="ARBA00005119"/>
    </source>
</evidence>
<name>A0A8B7NZ37_HYAAZ</name>
<dbReference type="GO" id="GO:0004605">
    <property type="term" value="F:phosphatidate cytidylyltransferase activity"/>
    <property type="evidence" value="ECO:0007669"/>
    <property type="project" value="UniProtKB-UniRule"/>
</dbReference>
<keyword evidence="17 20" id="KW-1208">Phospholipid metabolism</keyword>
<dbReference type="KEGG" id="hazt:108675493"/>
<comment type="pathway">
    <text evidence="4">Lipid metabolism.</text>
</comment>
<keyword evidence="10 20" id="KW-0548">Nucleotidyltransferase</keyword>
<dbReference type="PANTHER" id="PTHR13619:SF0">
    <property type="entry name" value="PHOSPHATIDATE CYTIDYLYLTRANSFERASE, MITOCHONDRIAL"/>
    <property type="match status" value="1"/>
</dbReference>
<evidence type="ECO:0000256" key="19">
    <source>
        <dbReference type="ARBA" id="ARBA00031502"/>
    </source>
</evidence>
<evidence type="ECO:0000256" key="7">
    <source>
        <dbReference type="ARBA" id="ARBA00018337"/>
    </source>
</evidence>
<dbReference type="OMA" id="HAENMHR"/>
<dbReference type="Proteomes" id="UP000694843">
    <property type="component" value="Unplaced"/>
</dbReference>
<comment type="pathway">
    <text evidence="3 20">Phospholipid metabolism; CDP-diacylglycerol biosynthesis; CDP-diacylglycerol from sn-glycerol 3-phosphate: step 3/3.</text>
</comment>
<keyword evidence="9 20" id="KW-0808">Transferase</keyword>
<reference evidence="24" key="1">
    <citation type="submission" date="2025-08" db="UniProtKB">
        <authorList>
            <consortium name="RefSeq"/>
        </authorList>
    </citation>
    <scope>IDENTIFICATION</scope>
    <source>
        <tissue evidence="24">Whole organism</tissue>
    </source>
</reference>
<evidence type="ECO:0000256" key="20">
    <source>
        <dbReference type="PIRNR" id="PIRNR028840"/>
    </source>
</evidence>
<evidence type="ECO:0000256" key="13">
    <source>
        <dbReference type="ARBA" id="ARBA00023098"/>
    </source>
</evidence>
<keyword evidence="8 20" id="KW-0444">Lipid biosynthesis</keyword>
<evidence type="ECO:0000313" key="23">
    <source>
        <dbReference type="Proteomes" id="UP000694843"/>
    </source>
</evidence>
<comment type="subcellular location">
    <subcellularLocation>
        <location evidence="2 20">Mitochondrion inner membrane</location>
        <topology evidence="2 20">Peripheral membrane protein</topology>
        <orientation evidence="2 20">Matrix side</orientation>
    </subcellularLocation>
</comment>
<dbReference type="InterPro" id="IPR015222">
    <property type="entry name" value="Tam41"/>
</dbReference>
<dbReference type="InterPro" id="IPR030374">
    <property type="entry name" value="PABS"/>
</dbReference>
<evidence type="ECO:0000256" key="5">
    <source>
        <dbReference type="ARBA" id="ARBA00005458"/>
    </source>
</evidence>
<dbReference type="Pfam" id="PF09139">
    <property type="entry name" value="Tam41_Mmp37"/>
    <property type="match status" value="1"/>
</dbReference>
<comment type="function">
    <text evidence="20">Catalyzes the conversion of phosphatidic acid (PA) to CDP-diacylglycerol (CDP-DAG), an essential intermediate in the synthesis of phosphatidylglycerol, cardiolipin and phosphatidylinositol.</text>
</comment>
<dbReference type="AlphaFoldDB" id="A0A8B7NZ37"/>
<protein>
    <recommendedName>
        <fullName evidence="7 20">Phosphatidate cytidylyltransferase, mitochondrial</fullName>
        <ecNumber evidence="6 20">2.7.7.41</ecNumber>
    </recommendedName>
    <alternativeName>
        <fullName evidence="18 20">CDP-diacylglycerol synthase</fullName>
    </alternativeName>
    <alternativeName>
        <fullName evidence="19 20">Mitochondrial translocator assembly and maintenance protein 41 homolog</fullName>
    </alternativeName>
</protein>
<dbReference type="GO" id="GO:0005743">
    <property type="term" value="C:mitochondrial inner membrane"/>
    <property type="evidence" value="ECO:0007669"/>
    <property type="project" value="UniProtKB-SubCell"/>
</dbReference>
<dbReference type="PANTHER" id="PTHR13619">
    <property type="entry name" value="PHOSPHATIDATE CYTIDYLYLTRANSFERASE, MITOCHONDRIAL"/>
    <property type="match status" value="1"/>
</dbReference>
<evidence type="ECO:0000256" key="17">
    <source>
        <dbReference type="ARBA" id="ARBA00023264"/>
    </source>
</evidence>
<keyword evidence="21" id="KW-0620">Polyamine biosynthesis</keyword>
<dbReference type="PROSITE" id="PS51006">
    <property type="entry name" value="PABS_2"/>
    <property type="match status" value="1"/>
</dbReference>
<comment type="catalytic activity">
    <reaction evidence="20">
        <text>a 1,2-diacyl-sn-glycero-3-phosphate + CTP + H(+) = a CDP-1,2-diacyl-sn-glycerol + diphosphate</text>
        <dbReference type="Rhea" id="RHEA:16229"/>
        <dbReference type="ChEBI" id="CHEBI:15378"/>
        <dbReference type="ChEBI" id="CHEBI:33019"/>
        <dbReference type="ChEBI" id="CHEBI:37563"/>
        <dbReference type="ChEBI" id="CHEBI:58332"/>
        <dbReference type="ChEBI" id="CHEBI:58608"/>
        <dbReference type="EC" id="2.7.7.41"/>
    </reaction>
</comment>
<organism evidence="23 24">
    <name type="scientific">Hyalella azteca</name>
    <name type="common">Amphipod</name>
    <dbReference type="NCBI Taxonomy" id="294128"/>
    <lineage>
        <taxon>Eukaryota</taxon>
        <taxon>Metazoa</taxon>
        <taxon>Ecdysozoa</taxon>
        <taxon>Arthropoda</taxon>
        <taxon>Crustacea</taxon>
        <taxon>Multicrustacea</taxon>
        <taxon>Malacostraca</taxon>
        <taxon>Eumalacostraca</taxon>
        <taxon>Peracarida</taxon>
        <taxon>Amphipoda</taxon>
        <taxon>Senticaudata</taxon>
        <taxon>Talitrida</taxon>
        <taxon>Talitroidea</taxon>
        <taxon>Hyalellidae</taxon>
        <taxon>Hyalella</taxon>
    </lineage>
</organism>
<evidence type="ECO:0000259" key="22">
    <source>
        <dbReference type="PROSITE" id="PS51006"/>
    </source>
</evidence>
<dbReference type="GeneID" id="108675493"/>
<keyword evidence="11 20" id="KW-0999">Mitochondrion inner membrane</keyword>
<sequence length="328" mass="37251">MVSVYQNIIRSFPRGYSMAFAYGSGVMPQVGHAITRSSMIDFIFVVEDPLVWHRENMHLNPRHYSSLRLLGPATIETVQCNWGAKIYYNTLVPTHEGLIKYGVISERDLICDLLDWETLYVAGRLHKPVNILHKDSKDPELERALQLNLSYAVRTALLLLPDTFSEEELYHTIAHLSYSGDFRMHVGEDKHKVRNIVEAQLLEFRKLYAPVLDSLQDYVLLDATAPGTAIQDTSPHAKYRHLSLLPLQLQLALVRDCNKDGRNRDVEEVLLVAAQDPDTQDMVIKGVRSIVSRSSLTQALKGVVTAGLWKSLKYSTAKVKKMISSWHR</sequence>
<keyword evidence="23" id="KW-1185">Reference proteome</keyword>
<evidence type="ECO:0000256" key="15">
    <source>
        <dbReference type="ARBA" id="ARBA00023136"/>
    </source>
</evidence>
<evidence type="ECO:0000256" key="18">
    <source>
        <dbReference type="ARBA" id="ARBA00029893"/>
    </source>
</evidence>
<evidence type="ECO:0000256" key="2">
    <source>
        <dbReference type="ARBA" id="ARBA00004443"/>
    </source>
</evidence>
<comment type="similarity">
    <text evidence="5 20">Belongs to the TAM41 family.</text>
</comment>